<dbReference type="PANTHER" id="PTHR11773">
    <property type="entry name" value="GLYCINE DEHYDROGENASE, DECARBOXYLATING"/>
    <property type="match status" value="1"/>
</dbReference>
<dbReference type="OrthoDB" id="9801272at2"/>
<sequence length="970" mass="107161">MTDNRNTNTPLHRLESHDDFVGRHIGPDSADQRRMLDTVGCDSLDSLVLETMPGSIRSERPLSLPDSDNEERVLERIREMASHNSVAHSMIGLGYHPTLTPPVILRNVLENPGWYTAYTPYQAEISQGRLEGMLNFQQMIMDLTGMELANASLLDEATAAAEAMAMLKRVNRKNKSDVFLVDANCLPQTIDVVINRGRHMGIDVQVRENLRSAVADTDCFGILVQYPGANGAIEPIGELVDEAHERGAQVAVATDPMALLLLESPGQAGADVVVGSAQRFGVPMGYGGPHAAFFATREDYRRSVPGRIIGVSKDRHGNAALRMALQTREQHIRREKAMSNICTAQALLAVMAGFYAVWHGPEGLKKIARRIHRQTCILARGIVDAGFELESEHFFDTVSVRVDEPERQALLHRAHQAGINLRADRDGFIGISLNEQTRRHHLSSLLGIFRGNKADEIATLDEGLDADFQAIPEALQRQTPYLEHEVFERYQSETEMLRYLKRLENRDLSLAHAMIPLGSCTMKLNATAEMIPITWPEFAELHPFCPWDQARGYHQLIDELEGMLREITGFDAVSLQPNAGSQGEYAGLLAIKGWHEHNGDEGRNVCLIPSSAHGTNPASAQMTGMDIVVVNCDKQGNIDLDDLAAKIDKHRERLAALMITYPSTHGVFEEDVVSICEQVRQAGGLVYLDGANLNALVGWSRVAQYADVCHLNLHKTFCIPHGGGGPGIGPIGVREHLIPFLPGHGSGLLGPEFGANPPIAAAPWGSAGILPIPWVYIRLMGADGLRRATEVAILNANYIARRLEGHYDILYTGRNGRIAHECIIDLRPFKDSAGITEEDVAKRMIDYGFHAPTMSWPVPGTLMIEPTESESKAELDRFIQTMIAIRREIERVASGEWDAEDNPLKNAPHTIEELGADEWPHAYSRQEAGWPVKELRLGKYFAPVGRVDNVFGDRNLVCSCPPMEDWLEAG</sequence>
<proteinExistence type="inferred from homology"/>
<evidence type="ECO:0000256" key="4">
    <source>
        <dbReference type="ARBA" id="ARBA00011690"/>
    </source>
</evidence>
<comment type="function">
    <text evidence="2 8">The glycine cleavage system catalyzes the degradation of glycine. The P protein binds the alpha-amino group of glycine through its pyridoxal phosphate cofactor; CO(2) is released and the remaining methylamine moiety is then transferred to the lipoamide cofactor of the H protein.</text>
</comment>
<dbReference type="SUPFAM" id="SSF53383">
    <property type="entry name" value="PLP-dependent transferases"/>
    <property type="match status" value="2"/>
</dbReference>
<evidence type="ECO:0000256" key="2">
    <source>
        <dbReference type="ARBA" id="ARBA00003788"/>
    </source>
</evidence>
<feature type="domain" description="Glycine dehydrogenase C-terminal" evidence="11">
    <location>
        <begin position="788"/>
        <end position="909"/>
    </location>
</feature>
<dbReference type="GO" id="GO:0005960">
    <property type="term" value="C:glycine cleavage complex"/>
    <property type="evidence" value="ECO:0007669"/>
    <property type="project" value="TreeGrafter"/>
</dbReference>
<dbReference type="Gene3D" id="3.90.1150.10">
    <property type="entry name" value="Aspartate Aminotransferase, domain 1"/>
    <property type="match status" value="2"/>
</dbReference>
<dbReference type="GO" id="GO:0019464">
    <property type="term" value="P:glycine decarboxylation via glycine cleavage system"/>
    <property type="evidence" value="ECO:0007669"/>
    <property type="project" value="UniProtKB-UniRule"/>
</dbReference>
<comment type="caution">
    <text evidence="12">The sequence shown here is derived from an EMBL/GenBank/DDBJ whole genome shotgun (WGS) entry which is preliminary data.</text>
</comment>
<dbReference type="Pfam" id="PF21478">
    <property type="entry name" value="GcvP2_C"/>
    <property type="match status" value="1"/>
</dbReference>
<dbReference type="AlphaFoldDB" id="A0A3E1KBF1"/>
<evidence type="ECO:0000256" key="5">
    <source>
        <dbReference type="ARBA" id="ARBA00022898"/>
    </source>
</evidence>
<dbReference type="InterPro" id="IPR003437">
    <property type="entry name" value="GcvP"/>
</dbReference>
<dbReference type="Gene3D" id="3.40.640.10">
    <property type="entry name" value="Type I PLP-dependent aspartate aminotransferase-like (Major domain)"/>
    <property type="match status" value="2"/>
</dbReference>
<comment type="cofactor">
    <cofactor evidence="1 8 9">
        <name>pyridoxal 5'-phosphate</name>
        <dbReference type="ChEBI" id="CHEBI:597326"/>
    </cofactor>
</comment>
<keyword evidence="6 8" id="KW-0560">Oxidoreductase</keyword>
<dbReference type="InterPro" id="IPR049316">
    <property type="entry name" value="GDC-P_C"/>
</dbReference>
<evidence type="ECO:0000256" key="8">
    <source>
        <dbReference type="HAMAP-Rule" id="MF_00711"/>
    </source>
</evidence>
<dbReference type="NCBIfam" id="NF003346">
    <property type="entry name" value="PRK04366.1"/>
    <property type="match status" value="1"/>
</dbReference>
<dbReference type="FunFam" id="3.90.1150.10:FF:000007">
    <property type="entry name" value="Glycine dehydrogenase (decarboxylating), mitochondrial"/>
    <property type="match status" value="1"/>
</dbReference>
<name>A0A3E1KBF1_9GAMM</name>
<comment type="catalytic activity">
    <reaction evidence="7 8">
        <text>N(6)-[(R)-lipoyl]-L-lysyl-[glycine-cleavage complex H protein] + glycine + H(+) = N(6)-[(R)-S(8)-aminomethyldihydrolipoyl]-L-lysyl-[glycine-cleavage complex H protein] + CO2</text>
        <dbReference type="Rhea" id="RHEA:24304"/>
        <dbReference type="Rhea" id="RHEA-COMP:10494"/>
        <dbReference type="Rhea" id="RHEA-COMP:10495"/>
        <dbReference type="ChEBI" id="CHEBI:15378"/>
        <dbReference type="ChEBI" id="CHEBI:16526"/>
        <dbReference type="ChEBI" id="CHEBI:57305"/>
        <dbReference type="ChEBI" id="CHEBI:83099"/>
        <dbReference type="ChEBI" id="CHEBI:83143"/>
        <dbReference type="EC" id="1.4.4.2"/>
    </reaction>
</comment>
<dbReference type="EMBL" id="QUZK01000014">
    <property type="protein sequence ID" value="RFF31936.1"/>
    <property type="molecule type" value="Genomic_DNA"/>
</dbReference>
<dbReference type="GO" id="GO:0005829">
    <property type="term" value="C:cytosol"/>
    <property type="evidence" value="ECO:0007669"/>
    <property type="project" value="TreeGrafter"/>
</dbReference>
<dbReference type="PANTHER" id="PTHR11773:SF1">
    <property type="entry name" value="GLYCINE DEHYDROGENASE (DECARBOXYLATING), MITOCHONDRIAL"/>
    <property type="match status" value="1"/>
</dbReference>
<dbReference type="Pfam" id="PF02347">
    <property type="entry name" value="GDC-P"/>
    <property type="match status" value="2"/>
</dbReference>
<evidence type="ECO:0000256" key="3">
    <source>
        <dbReference type="ARBA" id="ARBA00010756"/>
    </source>
</evidence>
<evidence type="ECO:0000256" key="6">
    <source>
        <dbReference type="ARBA" id="ARBA00023002"/>
    </source>
</evidence>
<dbReference type="InterPro" id="IPR020581">
    <property type="entry name" value="GDC_P"/>
</dbReference>
<dbReference type="GO" id="GO:0016594">
    <property type="term" value="F:glycine binding"/>
    <property type="evidence" value="ECO:0007669"/>
    <property type="project" value="TreeGrafter"/>
</dbReference>
<feature type="domain" description="Glycine cleavage system P-protein N-terminal" evidence="10">
    <location>
        <begin position="23"/>
        <end position="449"/>
    </location>
</feature>
<accession>A0A3E1KBF1</accession>
<feature type="modified residue" description="N6-(pyridoxal phosphate)lysine" evidence="8 9">
    <location>
        <position position="715"/>
    </location>
</feature>
<evidence type="ECO:0000256" key="7">
    <source>
        <dbReference type="ARBA" id="ARBA00049026"/>
    </source>
</evidence>
<comment type="subunit">
    <text evidence="4 8">The glycine cleavage system is composed of four proteins: P, T, L and H.</text>
</comment>
<evidence type="ECO:0000313" key="12">
    <source>
        <dbReference type="EMBL" id="RFF31936.1"/>
    </source>
</evidence>
<dbReference type="GO" id="GO:0004375">
    <property type="term" value="F:glycine dehydrogenase (decarboxylating) activity"/>
    <property type="evidence" value="ECO:0007669"/>
    <property type="project" value="UniProtKB-EC"/>
</dbReference>
<keyword evidence="13" id="KW-1185">Reference proteome</keyword>
<organism evidence="12 13">
    <name type="scientific">Wenzhouxiangella sediminis</name>
    <dbReference type="NCBI Taxonomy" id="1792836"/>
    <lineage>
        <taxon>Bacteria</taxon>
        <taxon>Pseudomonadati</taxon>
        <taxon>Pseudomonadota</taxon>
        <taxon>Gammaproteobacteria</taxon>
        <taxon>Chromatiales</taxon>
        <taxon>Wenzhouxiangellaceae</taxon>
        <taxon>Wenzhouxiangella</taxon>
    </lineage>
</organism>
<gene>
    <name evidence="8 12" type="primary">gcvP</name>
    <name evidence="12" type="ORF">DZC52_02790</name>
</gene>
<evidence type="ECO:0000256" key="1">
    <source>
        <dbReference type="ARBA" id="ARBA00001933"/>
    </source>
</evidence>
<keyword evidence="5 8" id="KW-0663">Pyridoxal phosphate</keyword>
<dbReference type="InterPro" id="IPR015421">
    <property type="entry name" value="PyrdxlP-dep_Trfase_major"/>
</dbReference>
<dbReference type="RefSeq" id="WP_116649594.1">
    <property type="nucleotide sequence ID" value="NZ_QUZK01000014.1"/>
</dbReference>
<dbReference type="InterPro" id="IPR015422">
    <property type="entry name" value="PyrdxlP-dep_Trfase_small"/>
</dbReference>
<feature type="domain" description="Glycine cleavage system P-protein N-terminal" evidence="10">
    <location>
        <begin position="468"/>
        <end position="744"/>
    </location>
</feature>
<dbReference type="NCBIfam" id="TIGR00461">
    <property type="entry name" value="gcvP"/>
    <property type="match status" value="1"/>
</dbReference>
<dbReference type="HAMAP" id="MF_00711">
    <property type="entry name" value="GcvP"/>
    <property type="match status" value="1"/>
</dbReference>
<dbReference type="InterPro" id="IPR015424">
    <property type="entry name" value="PyrdxlP-dep_Trfase"/>
</dbReference>
<dbReference type="InterPro" id="IPR049315">
    <property type="entry name" value="GDC-P_N"/>
</dbReference>
<evidence type="ECO:0000259" key="10">
    <source>
        <dbReference type="Pfam" id="PF02347"/>
    </source>
</evidence>
<dbReference type="EC" id="1.4.4.2" evidence="8"/>
<evidence type="ECO:0000259" key="11">
    <source>
        <dbReference type="Pfam" id="PF21478"/>
    </source>
</evidence>
<evidence type="ECO:0000313" key="13">
    <source>
        <dbReference type="Proteomes" id="UP000260351"/>
    </source>
</evidence>
<reference evidence="12 13" key="1">
    <citation type="submission" date="2018-08" db="EMBL/GenBank/DDBJ databases">
        <title>Wenzhouxiangella salilacus sp. nov., a novel bacterium isolated from a saline lake in Xinjiang Province, China.</title>
        <authorList>
            <person name="Han S."/>
        </authorList>
    </citation>
    <scope>NUCLEOTIDE SEQUENCE [LARGE SCALE GENOMIC DNA]</scope>
    <source>
        <strain evidence="12 13">XDB06</strain>
    </source>
</reference>
<protein>
    <recommendedName>
        <fullName evidence="8">Glycine dehydrogenase (decarboxylating)</fullName>
        <ecNumber evidence="8">1.4.4.2</ecNumber>
    </recommendedName>
    <alternativeName>
        <fullName evidence="8">Glycine cleavage system P-protein</fullName>
    </alternativeName>
    <alternativeName>
        <fullName evidence="8">Glycine decarboxylase</fullName>
    </alternativeName>
    <alternativeName>
        <fullName evidence="8">Glycine dehydrogenase (aminomethyl-transferring)</fullName>
    </alternativeName>
</protein>
<dbReference type="Proteomes" id="UP000260351">
    <property type="component" value="Unassembled WGS sequence"/>
</dbReference>
<dbReference type="FunFam" id="3.40.640.10:FF:000007">
    <property type="entry name" value="glycine dehydrogenase (Decarboxylating), mitochondrial"/>
    <property type="match status" value="1"/>
</dbReference>
<comment type="similarity">
    <text evidence="3 8">Belongs to the GcvP family.</text>
</comment>
<dbReference type="GO" id="GO:0030170">
    <property type="term" value="F:pyridoxal phosphate binding"/>
    <property type="evidence" value="ECO:0007669"/>
    <property type="project" value="TreeGrafter"/>
</dbReference>
<dbReference type="FunFam" id="3.40.640.10:FF:000005">
    <property type="entry name" value="Glycine dehydrogenase (decarboxylating), mitochondrial"/>
    <property type="match status" value="1"/>
</dbReference>
<evidence type="ECO:0000256" key="9">
    <source>
        <dbReference type="PIRSR" id="PIRSR603437-50"/>
    </source>
</evidence>
<dbReference type="CDD" id="cd00613">
    <property type="entry name" value="GDC-P"/>
    <property type="match status" value="2"/>
</dbReference>